<keyword evidence="4" id="KW-1185">Reference proteome</keyword>
<feature type="non-terminal residue" evidence="3">
    <location>
        <position position="208"/>
    </location>
</feature>
<dbReference type="STRING" id="747525.W4K0H9"/>
<dbReference type="PANTHER" id="PTHR30466:SF1">
    <property type="entry name" value="FMN REDUCTASE (NADH) RUTF"/>
    <property type="match status" value="1"/>
</dbReference>
<organism evidence="3 4">
    <name type="scientific">Heterobasidion irregulare (strain TC 32-1)</name>
    <dbReference type="NCBI Taxonomy" id="747525"/>
    <lineage>
        <taxon>Eukaryota</taxon>
        <taxon>Fungi</taxon>
        <taxon>Dikarya</taxon>
        <taxon>Basidiomycota</taxon>
        <taxon>Agaricomycotina</taxon>
        <taxon>Agaricomycetes</taxon>
        <taxon>Russulales</taxon>
        <taxon>Bondarzewiaceae</taxon>
        <taxon>Heterobasidion</taxon>
        <taxon>Heterobasidion annosum species complex</taxon>
    </lineage>
</organism>
<dbReference type="EMBL" id="KI925461">
    <property type="protein sequence ID" value="ETW79277.1"/>
    <property type="molecule type" value="Genomic_DNA"/>
</dbReference>
<keyword evidence="1" id="KW-0560">Oxidoreductase</keyword>
<accession>W4K0H9</accession>
<dbReference type="InParanoid" id="W4K0H9"/>
<evidence type="ECO:0000313" key="3">
    <source>
        <dbReference type="EMBL" id="ETW79277.1"/>
    </source>
</evidence>
<sequence>IRALLRETAQPVAVVTCFMPSSQPPSLLASSASQTFHGATLSSFTSISMSPYPLVAFSLRVPSRTATALSSALNAPLCINLLSAPQSSTARIFSRPDLHPRPFEALQWSSTKEGLPTIHGSLGALSCRLVGSAWPLHDLDALGSGSSGHSDQVEAEEDRGDGVASELFIARVIRVEEVPSAEGIADDASRALPLLYHRRTYATAGDFP</sequence>
<dbReference type="GO" id="GO:0010181">
    <property type="term" value="F:FMN binding"/>
    <property type="evidence" value="ECO:0007669"/>
    <property type="project" value="InterPro"/>
</dbReference>
<dbReference type="SMART" id="SM00903">
    <property type="entry name" value="Flavin_Reduct"/>
    <property type="match status" value="1"/>
</dbReference>
<name>W4K0H9_HETIT</name>
<protein>
    <recommendedName>
        <fullName evidence="2">Flavin reductase like domain-containing protein</fullName>
    </recommendedName>
</protein>
<dbReference type="RefSeq" id="XP_009549523.1">
    <property type="nucleotide sequence ID" value="XM_009551228.1"/>
</dbReference>
<gene>
    <name evidence="3" type="ORF">HETIRDRAFT_241942</name>
</gene>
<dbReference type="KEGG" id="hir:HETIRDRAFT_241942"/>
<evidence type="ECO:0000256" key="1">
    <source>
        <dbReference type="ARBA" id="ARBA00023002"/>
    </source>
</evidence>
<dbReference type="PANTHER" id="PTHR30466">
    <property type="entry name" value="FLAVIN REDUCTASE"/>
    <property type="match status" value="1"/>
</dbReference>
<dbReference type="Gene3D" id="2.30.110.10">
    <property type="entry name" value="Electron Transport, Fmn-binding Protein, Chain A"/>
    <property type="match status" value="1"/>
</dbReference>
<proteinExistence type="predicted"/>
<dbReference type="Proteomes" id="UP000030671">
    <property type="component" value="Unassembled WGS sequence"/>
</dbReference>
<feature type="non-terminal residue" evidence="3">
    <location>
        <position position="1"/>
    </location>
</feature>
<dbReference type="InterPro" id="IPR050268">
    <property type="entry name" value="NADH-dep_flavin_reductase"/>
</dbReference>
<dbReference type="AlphaFoldDB" id="W4K0H9"/>
<dbReference type="InterPro" id="IPR002563">
    <property type="entry name" value="Flavin_Rdtase-like_dom"/>
</dbReference>
<dbReference type="GO" id="GO:0042602">
    <property type="term" value="F:riboflavin reductase (NADPH) activity"/>
    <property type="evidence" value="ECO:0007669"/>
    <property type="project" value="TreeGrafter"/>
</dbReference>
<dbReference type="InterPro" id="IPR012349">
    <property type="entry name" value="Split_barrel_FMN-bd"/>
</dbReference>
<dbReference type="eggNOG" id="ENOG502SF77">
    <property type="taxonomic scope" value="Eukaryota"/>
</dbReference>
<dbReference type="HOGENOM" id="CLU_073369_0_0_1"/>
<reference evidence="3 4" key="1">
    <citation type="journal article" date="2012" name="New Phytol.">
        <title>Insight into trade-off between wood decay and parasitism from the genome of a fungal forest pathogen.</title>
        <authorList>
            <person name="Olson A."/>
            <person name="Aerts A."/>
            <person name="Asiegbu F."/>
            <person name="Belbahri L."/>
            <person name="Bouzid O."/>
            <person name="Broberg A."/>
            <person name="Canback B."/>
            <person name="Coutinho P.M."/>
            <person name="Cullen D."/>
            <person name="Dalman K."/>
            <person name="Deflorio G."/>
            <person name="van Diepen L.T."/>
            <person name="Dunand C."/>
            <person name="Duplessis S."/>
            <person name="Durling M."/>
            <person name="Gonthier P."/>
            <person name="Grimwood J."/>
            <person name="Fossdal C.G."/>
            <person name="Hansson D."/>
            <person name="Henrissat B."/>
            <person name="Hietala A."/>
            <person name="Himmelstrand K."/>
            <person name="Hoffmeister D."/>
            <person name="Hogberg N."/>
            <person name="James T.Y."/>
            <person name="Karlsson M."/>
            <person name="Kohler A."/>
            <person name="Kues U."/>
            <person name="Lee Y.H."/>
            <person name="Lin Y.C."/>
            <person name="Lind M."/>
            <person name="Lindquist E."/>
            <person name="Lombard V."/>
            <person name="Lucas S."/>
            <person name="Lunden K."/>
            <person name="Morin E."/>
            <person name="Murat C."/>
            <person name="Park J."/>
            <person name="Raffaello T."/>
            <person name="Rouze P."/>
            <person name="Salamov A."/>
            <person name="Schmutz J."/>
            <person name="Solheim H."/>
            <person name="Stahlberg J."/>
            <person name="Velez H."/>
            <person name="de Vries R.P."/>
            <person name="Wiebenga A."/>
            <person name="Woodward S."/>
            <person name="Yakovlev I."/>
            <person name="Garbelotto M."/>
            <person name="Martin F."/>
            <person name="Grigoriev I.V."/>
            <person name="Stenlid J."/>
        </authorList>
    </citation>
    <scope>NUCLEOTIDE SEQUENCE [LARGE SCALE GENOMIC DNA]</scope>
    <source>
        <strain evidence="3 4">TC 32-1</strain>
    </source>
</reference>
<dbReference type="GeneID" id="20668911"/>
<dbReference type="OrthoDB" id="2015405at2759"/>
<evidence type="ECO:0000259" key="2">
    <source>
        <dbReference type="SMART" id="SM00903"/>
    </source>
</evidence>
<evidence type="ECO:0000313" key="4">
    <source>
        <dbReference type="Proteomes" id="UP000030671"/>
    </source>
</evidence>
<feature type="domain" description="Flavin reductase like" evidence="2">
    <location>
        <begin position="5"/>
        <end position="203"/>
    </location>
</feature>
<dbReference type="SUPFAM" id="SSF50475">
    <property type="entry name" value="FMN-binding split barrel"/>
    <property type="match status" value="1"/>
</dbReference>
<dbReference type="Pfam" id="PF01613">
    <property type="entry name" value="Flavin_Reduct"/>
    <property type="match status" value="1"/>
</dbReference>